<dbReference type="GO" id="GO:0047734">
    <property type="term" value="F:CDP-glycerol diphosphatase activity"/>
    <property type="evidence" value="ECO:0007669"/>
    <property type="project" value="TreeGrafter"/>
</dbReference>
<organism evidence="2 3">
    <name type="scientific">Crenichthys baileyi</name>
    <name type="common">White River springfish</name>
    <dbReference type="NCBI Taxonomy" id="28760"/>
    <lineage>
        <taxon>Eukaryota</taxon>
        <taxon>Metazoa</taxon>
        <taxon>Chordata</taxon>
        <taxon>Craniata</taxon>
        <taxon>Vertebrata</taxon>
        <taxon>Euteleostomi</taxon>
        <taxon>Actinopterygii</taxon>
        <taxon>Neopterygii</taxon>
        <taxon>Teleostei</taxon>
        <taxon>Neoteleostei</taxon>
        <taxon>Acanthomorphata</taxon>
        <taxon>Ovalentaria</taxon>
        <taxon>Atherinomorphae</taxon>
        <taxon>Cyprinodontiformes</taxon>
        <taxon>Goodeidae</taxon>
        <taxon>Crenichthys</taxon>
    </lineage>
</organism>
<keyword evidence="3" id="KW-1185">Reference proteome</keyword>
<dbReference type="PANTHER" id="PTHR16509">
    <property type="match status" value="1"/>
</dbReference>
<proteinExistence type="predicted"/>
<sequence length="188" mass="20861">MVTVEDLAARKEIILQLGDLIDGFNKLHGASQRALDTIYNPGVCYMVGHARGAQGFGYCLDKDTGVHHLTVDGVIETPPDSDAYGTVSVYPDRMVLRGIGKIMDRYKSSSGPDVDVVQLLRCVQVTQCPVWRKGRGKFHSALQPERWLLLEHNNGDSQSEQQLYRLRQHSGGHVAPPSPTDTEQQHAR</sequence>
<evidence type="ECO:0000313" key="2">
    <source>
        <dbReference type="EMBL" id="KAK5618625.1"/>
    </source>
</evidence>
<gene>
    <name evidence="2" type="ORF">CRENBAI_015138</name>
</gene>
<feature type="region of interest" description="Disordered" evidence="1">
    <location>
        <begin position="169"/>
        <end position="188"/>
    </location>
</feature>
<name>A0AAV9SC45_9TELE</name>
<evidence type="ECO:0000256" key="1">
    <source>
        <dbReference type="SAM" id="MobiDB-lite"/>
    </source>
</evidence>
<dbReference type="EMBL" id="JAHHUM010000609">
    <property type="protein sequence ID" value="KAK5618625.1"/>
    <property type="molecule type" value="Genomic_DNA"/>
</dbReference>
<protein>
    <submittedName>
        <fullName evidence="2">Uncharacterized protein</fullName>
    </submittedName>
</protein>
<accession>A0AAV9SC45</accession>
<reference evidence="2 3" key="1">
    <citation type="submission" date="2021-06" db="EMBL/GenBank/DDBJ databases">
        <authorList>
            <person name="Palmer J.M."/>
        </authorList>
    </citation>
    <scope>NUCLEOTIDE SEQUENCE [LARGE SCALE GENOMIC DNA]</scope>
    <source>
        <strain evidence="2 3">MEX-2019</strain>
        <tissue evidence="2">Muscle</tissue>
    </source>
</reference>
<dbReference type="InterPro" id="IPR029052">
    <property type="entry name" value="Metallo-depent_PP-like"/>
</dbReference>
<comment type="caution">
    <text evidence="2">The sequence shown here is derived from an EMBL/GenBank/DDBJ whole genome shotgun (WGS) entry which is preliminary data.</text>
</comment>
<evidence type="ECO:0000313" key="3">
    <source>
        <dbReference type="Proteomes" id="UP001311232"/>
    </source>
</evidence>
<dbReference type="GO" id="GO:0047631">
    <property type="term" value="F:ADP-ribose diphosphatase activity"/>
    <property type="evidence" value="ECO:0007669"/>
    <property type="project" value="TreeGrafter"/>
</dbReference>
<dbReference type="GO" id="GO:0030145">
    <property type="term" value="F:manganese ion binding"/>
    <property type="evidence" value="ECO:0007669"/>
    <property type="project" value="TreeGrafter"/>
</dbReference>
<dbReference type="GO" id="GO:0008663">
    <property type="term" value="F:2',3'-cyclic-nucleotide 2'-phosphodiesterase activity"/>
    <property type="evidence" value="ECO:0007669"/>
    <property type="project" value="TreeGrafter"/>
</dbReference>
<dbReference type="Gene3D" id="3.60.21.10">
    <property type="match status" value="1"/>
</dbReference>
<dbReference type="Proteomes" id="UP001311232">
    <property type="component" value="Unassembled WGS sequence"/>
</dbReference>
<dbReference type="PANTHER" id="PTHR16509:SF1">
    <property type="entry name" value="MANGANESE-DEPENDENT ADP-RIBOSE_CDP-ALCOHOL DIPHOSPHATASE"/>
    <property type="match status" value="1"/>
</dbReference>
<dbReference type="AlphaFoldDB" id="A0AAV9SC45"/>